<evidence type="ECO:0000313" key="8">
    <source>
        <dbReference type="EnsemblMetazoa" id="AALFPA23_005125.P6481"/>
    </source>
</evidence>
<dbReference type="EnsemblMetazoa" id="AALFPA23_005125.R6481">
    <property type="protein sequence ID" value="AALFPA23_005125.P6481"/>
    <property type="gene ID" value="AALFPA23_005125"/>
</dbReference>
<evidence type="ECO:0000256" key="4">
    <source>
        <dbReference type="ARBA" id="ARBA00022552"/>
    </source>
</evidence>
<dbReference type="Pfam" id="PF06102">
    <property type="entry name" value="RRP36"/>
    <property type="match status" value="1"/>
</dbReference>
<evidence type="ECO:0000256" key="7">
    <source>
        <dbReference type="SAM" id="MobiDB-lite"/>
    </source>
</evidence>
<organism evidence="8 9">
    <name type="scientific">Aedes albopictus</name>
    <name type="common">Asian tiger mosquito</name>
    <name type="synonym">Stegomyia albopicta</name>
    <dbReference type="NCBI Taxonomy" id="7160"/>
    <lineage>
        <taxon>Eukaryota</taxon>
        <taxon>Metazoa</taxon>
        <taxon>Ecdysozoa</taxon>
        <taxon>Arthropoda</taxon>
        <taxon>Hexapoda</taxon>
        <taxon>Insecta</taxon>
        <taxon>Pterygota</taxon>
        <taxon>Neoptera</taxon>
        <taxon>Endopterygota</taxon>
        <taxon>Diptera</taxon>
        <taxon>Nematocera</taxon>
        <taxon>Culicoidea</taxon>
        <taxon>Culicidae</taxon>
        <taxon>Culicinae</taxon>
        <taxon>Aedini</taxon>
        <taxon>Aedes</taxon>
        <taxon>Stegomyia</taxon>
    </lineage>
</organism>
<dbReference type="PANTHER" id="PTHR21738:SF0">
    <property type="entry name" value="RIBOSOMAL RNA PROCESSING PROTEIN 36 HOMOLOG"/>
    <property type="match status" value="1"/>
</dbReference>
<feature type="compositionally biased region" description="Basic and acidic residues" evidence="7">
    <location>
        <begin position="74"/>
        <end position="99"/>
    </location>
</feature>
<comment type="similarity">
    <text evidence="2 6">Belongs to the RRP36 family.</text>
</comment>
<evidence type="ECO:0000256" key="5">
    <source>
        <dbReference type="ARBA" id="ARBA00023242"/>
    </source>
</evidence>
<feature type="region of interest" description="Disordered" evidence="7">
    <location>
        <begin position="66"/>
        <end position="143"/>
    </location>
</feature>
<evidence type="ECO:0000256" key="2">
    <source>
        <dbReference type="ARBA" id="ARBA00009418"/>
    </source>
</evidence>
<keyword evidence="5 6" id="KW-0539">Nucleus</keyword>
<comment type="subcellular location">
    <subcellularLocation>
        <location evidence="1 6">Nucleus</location>
        <location evidence="1 6">Nucleolus</location>
    </subcellularLocation>
</comment>
<feature type="compositionally biased region" description="Acidic residues" evidence="7">
    <location>
        <begin position="19"/>
        <end position="32"/>
    </location>
</feature>
<accession>A0ABM1Y2S1</accession>
<evidence type="ECO:0000256" key="3">
    <source>
        <dbReference type="ARBA" id="ARBA00022517"/>
    </source>
</evidence>
<dbReference type="RefSeq" id="XP_062699921.1">
    <property type="nucleotide sequence ID" value="XM_062843937.1"/>
</dbReference>
<dbReference type="InterPro" id="IPR009292">
    <property type="entry name" value="RRP36"/>
</dbReference>
<evidence type="ECO:0000256" key="1">
    <source>
        <dbReference type="ARBA" id="ARBA00004604"/>
    </source>
</evidence>
<feature type="compositionally biased region" description="Basic and acidic residues" evidence="7">
    <location>
        <begin position="123"/>
        <end position="139"/>
    </location>
</feature>
<feature type="region of interest" description="Disordered" evidence="7">
    <location>
        <begin position="200"/>
        <end position="224"/>
    </location>
</feature>
<dbReference type="PANTHER" id="PTHR21738">
    <property type="entry name" value="RIBOSOMAL RNA PROCESSING PROTEIN 36 HOMOLOG"/>
    <property type="match status" value="1"/>
</dbReference>
<proteinExistence type="inferred from homology"/>
<keyword evidence="9" id="KW-1185">Reference proteome</keyword>
<feature type="region of interest" description="Disordered" evidence="7">
    <location>
        <begin position="1"/>
        <end position="44"/>
    </location>
</feature>
<dbReference type="Proteomes" id="UP000069940">
    <property type="component" value="Unassembled WGS sequence"/>
</dbReference>
<protein>
    <recommendedName>
        <fullName evidence="6">rRNA biogenesis protein RRP36</fullName>
    </recommendedName>
</protein>
<name>A0ABM1Y2S1_AEDAL</name>
<dbReference type="GeneID" id="109423210"/>
<keyword evidence="3 6" id="KW-0690">Ribosome biogenesis</keyword>
<keyword evidence="4 6" id="KW-0698">rRNA processing</keyword>
<evidence type="ECO:0000256" key="6">
    <source>
        <dbReference type="RuleBase" id="RU368027"/>
    </source>
</evidence>
<reference evidence="8" key="2">
    <citation type="submission" date="2025-05" db="UniProtKB">
        <authorList>
            <consortium name="EnsemblMetazoa"/>
        </authorList>
    </citation>
    <scope>IDENTIFICATION</scope>
    <source>
        <strain evidence="8">Foshan</strain>
    </source>
</reference>
<keyword evidence="6" id="KW-0687">Ribonucleoprotein</keyword>
<evidence type="ECO:0000313" key="9">
    <source>
        <dbReference type="Proteomes" id="UP000069940"/>
    </source>
</evidence>
<comment type="subunit">
    <text evidence="6">Associates with 90S and pre-40S pre-ribosomal particles.</text>
</comment>
<comment type="function">
    <text evidence="6">Component of the 90S pre-ribosome involved in the maturation of rRNAs. Required for early cleavages of the pre-RNAs in the 40S ribosomal subunit maturation pathway.</text>
</comment>
<sequence length="273" mass="32092">MTSSEEEHSMDEMNSSQESDSDNPSESDEAEDPSNTSTVQIADEDFRQMSFQDLLQLKRRLGSKVYNEAVFGKTQKETKETASRAAKEKSKNKRVLKEESDSDGPPEELTAKRKVPALGMARNRREANQSRFKDPRFDSKQGYFSGRKFREQYGFINDLRTDELKTLKKQLEESEDPEEVQRLKFAIRRTENQILEFNKQKTQDKKRQDEKLQTRKTIDEGKRPFYEKKSTKKARELVEKYDKLKEEGKISKHIDKRKRKITAKDRKKLDFST</sequence>
<reference evidence="9" key="1">
    <citation type="journal article" date="2015" name="Proc. Natl. Acad. Sci. U.S.A.">
        <title>Genome sequence of the Asian Tiger mosquito, Aedes albopictus, reveals insights into its biology, genetics, and evolution.</title>
        <authorList>
            <person name="Chen X.G."/>
            <person name="Jiang X."/>
            <person name="Gu J."/>
            <person name="Xu M."/>
            <person name="Wu Y."/>
            <person name="Deng Y."/>
            <person name="Zhang C."/>
            <person name="Bonizzoni M."/>
            <person name="Dermauw W."/>
            <person name="Vontas J."/>
            <person name="Armbruster P."/>
            <person name="Huang X."/>
            <person name="Yang Y."/>
            <person name="Zhang H."/>
            <person name="He W."/>
            <person name="Peng H."/>
            <person name="Liu Y."/>
            <person name="Wu K."/>
            <person name="Chen J."/>
            <person name="Lirakis M."/>
            <person name="Topalis P."/>
            <person name="Van Leeuwen T."/>
            <person name="Hall A.B."/>
            <person name="Jiang X."/>
            <person name="Thorpe C."/>
            <person name="Mueller R.L."/>
            <person name="Sun C."/>
            <person name="Waterhouse R.M."/>
            <person name="Yan G."/>
            <person name="Tu Z.J."/>
            <person name="Fang X."/>
            <person name="James A.A."/>
        </authorList>
    </citation>
    <scope>NUCLEOTIDE SEQUENCE [LARGE SCALE GENOMIC DNA]</scope>
    <source>
        <strain evidence="9">Foshan</strain>
    </source>
</reference>
<feature type="compositionally biased region" description="Basic and acidic residues" evidence="7">
    <location>
        <begin position="1"/>
        <end position="11"/>
    </location>
</feature>